<dbReference type="GO" id="GO:0008800">
    <property type="term" value="F:beta-lactamase activity"/>
    <property type="evidence" value="ECO:0007669"/>
    <property type="project" value="UniProtKB-UniRule"/>
</dbReference>
<evidence type="ECO:0000256" key="1">
    <source>
        <dbReference type="ARBA" id="ARBA00009009"/>
    </source>
</evidence>
<evidence type="ECO:0000256" key="3">
    <source>
        <dbReference type="ARBA" id="ARBA00018879"/>
    </source>
</evidence>
<dbReference type="Proteomes" id="UP000004705">
    <property type="component" value="Chromosome"/>
</dbReference>
<accession>H8G598</accession>
<evidence type="ECO:0000256" key="5">
    <source>
        <dbReference type="ARBA" id="ARBA00023251"/>
    </source>
</evidence>
<dbReference type="PROSITE" id="PS00146">
    <property type="entry name" value="BETA_LACTAMASE_A"/>
    <property type="match status" value="1"/>
</dbReference>
<organism evidence="8 9">
    <name type="scientific">Saccharomonospora azurea NA-128</name>
    <dbReference type="NCBI Taxonomy" id="882081"/>
    <lineage>
        <taxon>Bacteria</taxon>
        <taxon>Bacillati</taxon>
        <taxon>Actinomycetota</taxon>
        <taxon>Actinomycetes</taxon>
        <taxon>Pseudonocardiales</taxon>
        <taxon>Pseudonocardiaceae</taxon>
        <taxon>Saccharomonospora</taxon>
    </lineage>
</organism>
<comment type="catalytic activity">
    <reaction evidence="6">
        <text>a beta-lactam + H2O = a substituted beta-amino acid</text>
        <dbReference type="Rhea" id="RHEA:20401"/>
        <dbReference type="ChEBI" id="CHEBI:15377"/>
        <dbReference type="ChEBI" id="CHEBI:35627"/>
        <dbReference type="ChEBI" id="CHEBI:140347"/>
        <dbReference type="EC" id="3.5.2.6"/>
    </reaction>
</comment>
<dbReference type="Gene3D" id="3.40.710.10">
    <property type="entry name" value="DD-peptidase/beta-lactamase superfamily"/>
    <property type="match status" value="1"/>
</dbReference>
<comment type="similarity">
    <text evidence="1 6">Belongs to the class-A beta-lactamase family.</text>
</comment>
<evidence type="ECO:0000313" key="9">
    <source>
        <dbReference type="Proteomes" id="UP000004705"/>
    </source>
</evidence>
<dbReference type="OrthoDB" id="9784149at2"/>
<keyword evidence="5 6" id="KW-0046">Antibiotic resistance</keyword>
<dbReference type="RefSeq" id="WP_005437717.1">
    <property type="nucleotide sequence ID" value="NZ_CM001466.1"/>
</dbReference>
<evidence type="ECO:0000256" key="4">
    <source>
        <dbReference type="ARBA" id="ARBA00022801"/>
    </source>
</evidence>
<protein>
    <recommendedName>
        <fullName evidence="3 6">Beta-lactamase</fullName>
        <ecNumber evidence="2 6">3.5.2.6</ecNumber>
    </recommendedName>
</protein>
<dbReference type="GO" id="GO:0046677">
    <property type="term" value="P:response to antibiotic"/>
    <property type="evidence" value="ECO:0007669"/>
    <property type="project" value="UniProtKB-UniRule"/>
</dbReference>
<dbReference type="InterPro" id="IPR000871">
    <property type="entry name" value="Beta-lactam_class-A"/>
</dbReference>
<dbReference type="InterPro" id="IPR045155">
    <property type="entry name" value="Beta-lactam_cat"/>
</dbReference>
<feature type="domain" description="Beta-lactamase class A catalytic" evidence="7">
    <location>
        <begin position="57"/>
        <end position="272"/>
    </location>
</feature>
<dbReference type="Pfam" id="PF13354">
    <property type="entry name" value="Beta-lactamase2"/>
    <property type="match status" value="1"/>
</dbReference>
<evidence type="ECO:0000259" key="7">
    <source>
        <dbReference type="Pfam" id="PF13354"/>
    </source>
</evidence>
<keyword evidence="9" id="KW-1185">Reference proteome</keyword>
<dbReference type="InterPro" id="IPR006311">
    <property type="entry name" value="TAT_signal"/>
</dbReference>
<reference evidence="8 9" key="1">
    <citation type="journal article" date="2012" name="Stand. Genomic Sci.">
        <title>Genome sequence of the soil bacterium Saccharomonospora azurea type strain (NA-128(T)).</title>
        <authorList>
            <person name="Klenk H.P."/>
            <person name="Held B."/>
            <person name="Lucas S."/>
            <person name="Lapidus A."/>
            <person name="Copeland A."/>
            <person name="Hammon N."/>
            <person name="Pitluck S."/>
            <person name="Goodwin L.A."/>
            <person name="Han C."/>
            <person name="Tapia R."/>
            <person name="Brambilla E.M."/>
            <person name="Potter G."/>
            <person name="Land M."/>
            <person name="Ivanova N."/>
            <person name="Rohde M."/>
            <person name="Goker M."/>
            <person name="Detter J.C."/>
            <person name="Kyrpides N.C."/>
            <person name="Woyke T."/>
        </authorList>
    </citation>
    <scope>NUCLEOTIDE SEQUENCE [LARGE SCALE GENOMIC DNA]</scope>
    <source>
        <strain evidence="8 9">NA-128</strain>
    </source>
</reference>
<gene>
    <name evidence="8" type="ORF">SacazDRAFT_00164</name>
</gene>
<dbReference type="GO" id="GO:0030655">
    <property type="term" value="P:beta-lactam antibiotic catabolic process"/>
    <property type="evidence" value="ECO:0007669"/>
    <property type="project" value="InterPro"/>
</dbReference>
<dbReference type="EMBL" id="CM001466">
    <property type="protein sequence ID" value="EHY87152.1"/>
    <property type="molecule type" value="Genomic_DNA"/>
</dbReference>
<proteinExistence type="inferred from homology"/>
<dbReference type="EC" id="3.5.2.6" evidence="2 6"/>
<dbReference type="PANTHER" id="PTHR35333">
    <property type="entry name" value="BETA-LACTAMASE"/>
    <property type="match status" value="1"/>
</dbReference>
<keyword evidence="4 6" id="KW-0378">Hydrolase</keyword>
<dbReference type="PANTHER" id="PTHR35333:SF3">
    <property type="entry name" value="BETA-LACTAMASE-TYPE TRANSPEPTIDASE FOLD CONTAINING PROTEIN"/>
    <property type="match status" value="1"/>
</dbReference>
<dbReference type="InterPro" id="IPR023650">
    <property type="entry name" value="Beta-lactam_class-A_AS"/>
</dbReference>
<dbReference type="AlphaFoldDB" id="H8G598"/>
<evidence type="ECO:0000313" key="8">
    <source>
        <dbReference type="EMBL" id="EHY87152.1"/>
    </source>
</evidence>
<evidence type="ECO:0000256" key="2">
    <source>
        <dbReference type="ARBA" id="ARBA00012865"/>
    </source>
</evidence>
<dbReference type="PRINTS" id="PR00118">
    <property type="entry name" value="BLACTAMASEA"/>
</dbReference>
<dbReference type="PROSITE" id="PS51318">
    <property type="entry name" value="TAT"/>
    <property type="match status" value="1"/>
</dbReference>
<dbReference type="HOGENOM" id="CLU_031960_6_0_11"/>
<dbReference type="InterPro" id="IPR012338">
    <property type="entry name" value="Beta-lactam/transpept-like"/>
</dbReference>
<name>H8G598_9PSEU</name>
<dbReference type="NCBIfam" id="NF033103">
    <property type="entry name" value="bla_class_A"/>
    <property type="match status" value="1"/>
</dbReference>
<sequence>MSAGVSRRSLIRTGLAVTAGLATVGFGVPNGTPPVVPGRVQGELRALEARHAARLGVYGINTRSGAVVSYRAHERFPMCSTFKTLAAAAVLRDLDRDGEVLDSWVHYTEDDLVVGSPVTERHVGTGMRVADLCAAAVSESDNTAANLLLDRIGGPRGVTRFCRSLGDRLTRLDRYEPDLNSALPGDLRDTTTPAAIAEDYRRLVVGTALDRGDRARLTTWLTESVTSDTRFRAGLPSHWRVADKTGSGSYGTANDVGVAWTDDGTPLVLAVLSTKHTPDAEWDDALVARTARVLARALVE</sequence>
<dbReference type="SUPFAM" id="SSF56601">
    <property type="entry name" value="beta-lactamase/transpeptidase-like"/>
    <property type="match status" value="1"/>
</dbReference>
<evidence type="ECO:0000256" key="6">
    <source>
        <dbReference type="RuleBase" id="RU361140"/>
    </source>
</evidence>